<dbReference type="EC" id="2.3.-.-" evidence="9"/>
<feature type="transmembrane region" description="Helical" evidence="9">
    <location>
        <begin position="186"/>
        <end position="204"/>
    </location>
</feature>
<feature type="transmembrane region" description="Helical" evidence="9">
    <location>
        <begin position="480"/>
        <end position="501"/>
    </location>
</feature>
<keyword evidence="8 9" id="KW-0472">Membrane</keyword>
<comment type="function">
    <text evidence="9">A acetyltransferase, which acetylates the inositol ring of phosphatidylinositol during biosynthesis of GPI-anchor.</text>
</comment>
<evidence type="ECO:0000256" key="7">
    <source>
        <dbReference type="ARBA" id="ARBA00022989"/>
    </source>
</evidence>
<evidence type="ECO:0000256" key="10">
    <source>
        <dbReference type="SAM" id="MobiDB-lite"/>
    </source>
</evidence>
<dbReference type="InterPro" id="IPR009447">
    <property type="entry name" value="PIGW/GWT1"/>
</dbReference>
<dbReference type="PANTHER" id="PTHR20661:SF0">
    <property type="entry name" value="PHOSPHATIDYLINOSITOL-GLYCAN BIOSYNTHESIS CLASS W PROTEIN"/>
    <property type="match status" value="1"/>
</dbReference>
<proteinExistence type="inferred from homology"/>
<feature type="transmembrane region" description="Helical" evidence="9">
    <location>
        <begin position="360"/>
        <end position="378"/>
    </location>
</feature>
<evidence type="ECO:0000256" key="5">
    <source>
        <dbReference type="ARBA" id="ARBA00022502"/>
    </source>
</evidence>
<evidence type="ECO:0000256" key="9">
    <source>
        <dbReference type="RuleBase" id="RU280819"/>
    </source>
</evidence>
<feature type="transmembrane region" description="Helical" evidence="9">
    <location>
        <begin position="92"/>
        <end position="110"/>
    </location>
</feature>
<feature type="transmembrane region" description="Helical" evidence="9">
    <location>
        <begin position="147"/>
        <end position="166"/>
    </location>
</feature>
<keyword evidence="9" id="KW-0256">Endoplasmic reticulum</keyword>
<comment type="caution">
    <text evidence="11">The sequence shown here is derived from an EMBL/GenBank/DDBJ whole genome shotgun (WGS) entry which is preliminary data.</text>
</comment>
<dbReference type="GO" id="GO:0072659">
    <property type="term" value="P:protein localization to plasma membrane"/>
    <property type="evidence" value="ECO:0007669"/>
    <property type="project" value="TreeGrafter"/>
</dbReference>
<evidence type="ECO:0000256" key="8">
    <source>
        <dbReference type="ARBA" id="ARBA00023136"/>
    </source>
</evidence>
<evidence type="ECO:0000256" key="6">
    <source>
        <dbReference type="ARBA" id="ARBA00022692"/>
    </source>
</evidence>
<name>A0A4Y8D5V3_9HELO</name>
<evidence type="ECO:0000256" key="2">
    <source>
        <dbReference type="ARBA" id="ARBA00004477"/>
    </source>
</evidence>
<comment type="pathway">
    <text evidence="3 9">Glycolipid biosynthesis; glycosylphosphatidylinositol-anchor biosynthesis.</text>
</comment>
<dbReference type="AlphaFoldDB" id="A0A4Y8D5V3"/>
<dbReference type="PANTHER" id="PTHR20661">
    <property type="entry name" value="PHOSPHATIDYLINOSITOL-GLYCAN BIOSYNTHESIS CLASS W PROTEIN"/>
    <property type="match status" value="1"/>
</dbReference>
<keyword evidence="9" id="KW-0808">Transferase</keyword>
<dbReference type="OrthoDB" id="15270at2759"/>
<reference evidence="11 12" key="1">
    <citation type="submission" date="2017-11" db="EMBL/GenBank/DDBJ databases">
        <title>Comparative genomics of Botrytis spp.</title>
        <authorList>
            <person name="Valero-Jimenez C.A."/>
            <person name="Tapia P."/>
            <person name="Veloso J."/>
            <person name="Silva-Moreno E."/>
            <person name="Staats M."/>
            <person name="Valdes J.H."/>
            <person name="Van Kan J.A.L."/>
        </authorList>
    </citation>
    <scope>NUCLEOTIDE SEQUENCE [LARGE SCALE GENOMIC DNA]</scope>
    <source>
        <strain evidence="11 12">MUCL2830</strain>
    </source>
</reference>
<keyword evidence="5 9" id="KW-0337">GPI-anchor biosynthesis</keyword>
<evidence type="ECO:0000313" key="11">
    <source>
        <dbReference type="EMBL" id="TEY65925.1"/>
    </source>
</evidence>
<dbReference type="GO" id="GO:0006506">
    <property type="term" value="P:GPI anchor biosynthetic process"/>
    <property type="evidence" value="ECO:0007669"/>
    <property type="project" value="UniProtKB-UniPathway"/>
</dbReference>
<keyword evidence="7 9" id="KW-1133">Transmembrane helix</keyword>
<feature type="transmembrane region" description="Helical" evidence="9">
    <location>
        <begin position="255"/>
        <end position="275"/>
    </location>
</feature>
<keyword evidence="12" id="KW-1185">Reference proteome</keyword>
<dbReference type="EMBL" id="PHWZ01000135">
    <property type="protein sequence ID" value="TEY65925.1"/>
    <property type="molecule type" value="Genomic_DNA"/>
</dbReference>
<protein>
    <recommendedName>
        <fullName evidence="9">GPI-anchored wall transfer protein</fullName>
        <ecNumber evidence="9">2.3.-.-</ecNumber>
    </recommendedName>
</protein>
<comment type="subcellular location">
    <subcellularLocation>
        <location evidence="2 9">Endoplasmic reticulum membrane</location>
        <topology evidence="2 9">Multi-pass membrane protein</topology>
    </subcellularLocation>
</comment>
<feature type="region of interest" description="Disordered" evidence="10">
    <location>
        <begin position="114"/>
        <end position="138"/>
    </location>
</feature>
<dbReference type="Proteomes" id="UP000297299">
    <property type="component" value="Unassembled WGS sequence"/>
</dbReference>
<feature type="transmembrane region" description="Helical" evidence="9">
    <location>
        <begin position="398"/>
        <end position="420"/>
    </location>
</feature>
<dbReference type="UniPathway" id="UPA00196"/>
<comment type="function">
    <text evidence="1">Probable acetyltransferase, which acetylates the inositol ring of phosphatidylinositol during biosynthesis of GPI-anchor.</text>
</comment>
<feature type="transmembrane region" description="Helical" evidence="9">
    <location>
        <begin position="282"/>
        <end position="302"/>
    </location>
</feature>
<dbReference type="Pfam" id="PF06423">
    <property type="entry name" value="GWT1"/>
    <property type="match status" value="1"/>
</dbReference>
<feature type="transmembrane region" description="Helical" evidence="9">
    <location>
        <begin position="453"/>
        <end position="474"/>
    </location>
</feature>
<dbReference type="PIRSF" id="PIRSF017321">
    <property type="entry name" value="GWT1"/>
    <property type="match status" value="1"/>
</dbReference>
<evidence type="ECO:0000313" key="12">
    <source>
        <dbReference type="Proteomes" id="UP000297299"/>
    </source>
</evidence>
<evidence type="ECO:0000256" key="1">
    <source>
        <dbReference type="ARBA" id="ARBA00002531"/>
    </source>
</evidence>
<organism evidence="11 12">
    <name type="scientific">Botryotinia calthae</name>
    <dbReference type="NCBI Taxonomy" id="38488"/>
    <lineage>
        <taxon>Eukaryota</taxon>
        <taxon>Fungi</taxon>
        <taxon>Dikarya</taxon>
        <taxon>Ascomycota</taxon>
        <taxon>Pezizomycotina</taxon>
        <taxon>Leotiomycetes</taxon>
        <taxon>Helotiales</taxon>
        <taxon>Sclerotiniaceae</taxon>
        <taxon>Botryotinia</taxon>
    </lineage>
</organism>
<accession>A0A4Y8D5V3</accession>
<feature type="transmembrane region" description="Helical" evidence="9">
    <location>
        <begin position="322"/>
        <end position="344"/>
    </location>
</feature>
<dbReference type="GO" id="GO:0005789">
    <property type="term" value="C:endoplasmic reticulum membrane"/>
    <property type="evidence" value="ECO:0007669"/>
    <property type="project" value="UniProtKB-SubCell"/>
</dbReference>
<dbReference type="STRING" id="38488.A0A4Y8D5V3"/>
<gene>
    <name evidence="11" type="ORF">BOTCAL_0135g00120</name>
</gene>
<comment type="similarity">
    <text evidence="4 9">Belongs to the PIGW family.</text>
</comment>
<dbReference type="GO" id="GO:0032216">
    <property type="term" value="F:glucosaminyl-phosphatidylinositol O-acyltransferase activity"/>
    <property type="evidence" value="ECO:0007669"/>
    <property type="project" value="TreeGrafter"/>
</dbReference>
<keyword evidence="9" id="KW-0012">Acyltransferase</keyword>
<feature type="transmembrane region" description="Helical" evidence="9">
    <location>
        <begin position="61"/>
        <end position="86"/>
    </location>
</feature>
<evidence type="ECO:0000256" key="4">
    <source>
        <dbReference type="ARBA" id="ARBA00007559"/>
    </source>
</evidence>
<evidence type="ECO:0000256" key="3">
    <source>
        <dbReference type="ARBA" id="ARBA00004687"/>
    </source>
</evidence>
<keyword evidence="6 9" id="KW-0812">Transmembrane</keyword>
<sequence>MSRAAEAAMAASYKSLKEEFVSNLTGGGIGEINMVTAVAPRANVLEQVAVILWSALQSRQYFFAPYTPIAFAVDFLLNVGAMLLAISVYADMPLILNLLLLAPVPLLYAIPPQKTTQKAPPKKSRMPQSKAKPSDELNPLPKKPFLTIYRGAMMVITCIAILAVDFRIFPRRFAKVENWGTSLMDMGVGSFVFSGGLVGARPILKEQNAGRTTKLSTRLYNSIRHALPLIALETIRLYSVKGLDYAEHVTEYGVHWNFFFTLAFIPPFVAIFQSVFQLIPSYALLAVILGSLYQVTLEYTSLKAFILTAPRTDLFSKNREGIFSFFGYLAIFLAGQATGMFVLPRNSMPTGGPAAQRKRLLMKMGTWSGVWIALYFFTTNYKYGMALSVSRRLANLPYFLWVSAFNCSQLTAFCLVETIFSPAAHKSMDAKTEKENYELSTSRVLEAFNRNGLAIFLAANLLTGLVNLTIPTLFVSNLQAMGILLLYASALTGLAVGLDVYDIYIKM</sequence>